<comment type="caution">
    <text evidence="2">The sequence shown here is derived from an EMBL/GenBank/DDBJ whole genome shotgun (WGS) entry which is preliminary data.</text>
</comment>
<sequence length="118" mass="12590">MSNSVEQCLYNTLASQRSWLKGQVGRRLRQVSCTAPKGKHYTGIIHKGSLINKGDVQSSEATGGSSHDGPCGIGVSVGALALRLPPFHDPGTPPTPDRKTTQHQVGKTPLDSWPGRSF</sequence>
<dbReference type="AlphaFoldDB" id="A0AAV9RLR9"/>
<keyword evidence="3" id="KW-1185">Reference proteome</keyword>
<feature type="region of interest" description="Disordered" evidence="1">
    <location>
        <begin position="83"/>
        <end position="118"/>
    </location>
</feature>
<protein>
    <submittedName>
        <fullName evidence="2">Uncharacterized protein</fullName>
    </submittedName>
</protein>
<accession>A0AAV9RLR9</accession>
<proteinExistence type="predicted"/>
<evidence type="ECO:0000256" key="1">
    <source>
        <dbReference type="SAM" id="MobiDB-lite"/>
    </source>
</evidence>
<evidence type="ECO:0000313" key="3">
    <source>
        <dbReference type="Proteomes" id="UP001311232"/>
    </source>
</evidence>
<reference evidence="2 3" key="1">
    <citation type="submission" date="2021-06" db="EMBL/GenBank/DDBJ databases">
        <authorList>
            <person name="Palmer J.M."/>
        </authorList>
    </citation>
    <scope>NUCLEOTIDE SEQUENCE [LARGE SCALE GENOMIC DNA]</scope>
    <source>
        <strain evidence="2 3">MEX-2019</strain>
        <tissue evidence="2">Muscle</tissue>
    </source>
</reference>
<dbReference type="EMBL" id="JAHHUM010001733">
    <property type="protein sequence ID" value="KAK5609844.1"/>
    <property type="molecule type" value="Genomic_DNA"/>
</dbReference>
<dbReference type="Proteomes" id="UP001311232">
    <property type="component" value="Unassembled WGS sequence"/>
</dbReference>
<organism evidence="2 3">
    <name type="scientific">Crenichthys baileyi</name>
    <name type="common">White River springfish</name>
    <dbReference type="NCBI Taxonomy" id="28760"/>
    <lineage>
        <taxon>Eukaryota</taxon>
        <taxon>Metazoa</taxon>
        <taxon>Chordata</taxon>
        <taxon>Craniata</taxon>
        <taxon>Vertebrata</taxon>
        <taxon>Euteleostomi</taxon>
        <taxon>Actinopterygii</taxon>
        <taxon>Neopterygii</taxon>
        <taxon>Teleostei</taxon>
        <taxon>Neoteleostei</taxon>
        <taxon>Acanthomorphata</taxon>
        <taxon>Ovalentaria</taxon>
        <taxon>Atherinomorphae</taxon>
        <taxon>Cyprinodontiformes</taxon>
        <taxon>Goodeidae</taxon>
        <taxon>Crenichthys</taxon>
    </lineage>
</organism>
<name>A0AAV9RLR9_9TELE</name>
<gene>
    <name evidence="2" type="ORF">CRENBAI_016574</name>
</gene>
<evidence type="ECO:0000313" key="2">
    <source>
        <dbReference type="EMBL" id="KAK5609844.1"/>
    </source>
</evidence>